<protein>
    <submittedName>
        <fullName evidence="2">Uncharacterized protein</fullName>
    </submittedName>
</protein>
<reference evidence="2" key="1">
    <citation type="submission" date="2022-11" db="UniProtKB">
        <authorList>
            <consortium name="WormBaseParasite"/>
        </authorList>
    </citation>
    <scope>IDENTIFICATION</scope>
</reference>
<name>A0A915KI96_ROMCU</name>
<keyword evidence="1" id="KW-1185">Reference proteome</keyword>
<dbReference type="WBParaSite" id="nRc.2.0.1.t37721-RA">
    <property type="protein sequence ID" value="nRc.2.0.1.t37721-RA"/>
    <property type="gene ID" value="nRc.2.0.1.g37721"/>
</dbReference>
<proteinExistence type="predicted"/>
<evidence type="ECO:0000313" key="2">
    <source>
        <dbReference type="WBParaSite" id="nRc.2.0.1.t37721-RA"/>
    </source>
</evidence>
<evidence type="ECO:0000313" key="1">
    <source>
        <dbReference type="Proteomes" id="UP000887565"/>
    </source>
</evidence>
<organism evidence="1 2">
    <name type="scientific">Romanomermis culicivorax</name>
    <name type="common">Nematode worm</name>
    <dbReference type="NCBI Taxonomy" id="13658"/>
    <lineage>
        <taxon>Eukaryota</taxon>
        <taxon>Metazoa</taxon>
        <taxon>Ecdysozoa</taxon>
        <taxon>Nematoda</taxon>
        <taxon>Enoplea</taxon>
        <taxon>Dorylaimia</taxon>
        <taxon>Mermithida</taxon>
        <taxon>Mermithoidea</taxon>
        <taxon>Mermithidae</taxon>
        <taxon>Romanomermis</taxon>
    </lineage>
</organism>
<accession>A0A915KI96</accession>
<sequence length="99" mass="11016">MTKDGLRANNIKIGGEHQVVRFLTKNMKDPFQRLTTPLANNFGQHAVRNSVIDDNTSLSCEATQTVVLAAASTIILQGIMHKPIYQIHDFARRPTTITI</sequence>
<dbReference type="AlphaFoldDB" id="A0A915KI96"/>
<dbReference type="Proteomes" id="UP000887565">
    <property type="component" value="Unplaced"/>
</dbReference>